<comment type="caution">
    <text evidence="2">The sequence shown here is derived from an EMBL/GenBank/DDBJ whole genome shotgun (WGS) entry which is preliminary data.</text>
</comment>
<sequence length="265" mass="28928">MTFVTRRPYITAAMTSKLPKQTDRGILPTYGALPLTHPLSHSSPPPPTPRLITQAPTDGESFAIPNPYASPQHCPTAVSLPIYLRPPASSYCAAFAQRSRRANRAQCALGARYKVALQLTQALLTTIHSLVHLRALFCLWPLAGRSLQWRRVSLSLQQSTHSLSLTTYLHTHCGIFLGAEQSPRTRNPRPRPTAPQPANQPDKSPAPPPNPGLGVASNKRLTGTEKLPPCVAATPQRPWLAWCAADWIHALRGRWGSVAGSGRSW</sequence>
<dbReference type="EMBL" id="JBBPEH010000010">
    <property type="protein sequence ID" value="KAK7533094.1"/>
    <property type="molecule type" value="Genomic_DNA"/>
</dbReference>
<proteinExistence type="predicted"/>
<evidence type="ECO:0000313" key="3">
    <source>
        <dbReference type="Proteomes" id="UP001360953"/>
    </source>
</evidence>
<dbReference type="GeneID" id="92036693"/>
<evidence type="ECO:0000256" key="1">
    <source>
        <dbReference type="SAM" id="MobiDB-lite"/>
    </source>
</evidence>
<gene>
    <name evidence="2" type="ORF">J3D65DRAFT_684587</name>
</gene>
<keyword evidence="3" id="KW-1185">Reference proteome</keyword>
<dbReference type="RefSeq" id="XP_066652487.1">
    <property type="nucleotide sequence ID" value="XM_066803787.1"/>
</dbReference>
<feature type="region of interest" description="Disordered" evidence="1">
    <location>
        <begin position="180"/>
        <end position="220"/>
    </location>
</feature>
<protein>
    <submittedName>
        <fullName evidence="2">Uncharacterized protein</fullName>
    </submittedName>
</protein>
<name>A0ABR1LCX7_9PEZI</name>
<evidence type="ECO:0000313" key="2">
    <source>
        <dbReference type="EMBL" id="KAK7533094.1"/>
    </source>
</evidence>
<reference evidence="2 3" key="1">
    <citation type="submission" date="2024-04" db="EMBL/GenBank/DDBJ databases">
        <title>Phyllosticta paracitricarpa is synonymous to the EU quarantine fungus P. citricarpa based on phylogenomic analyses.</title>
        <authorList>
            <consortium name="Lawrence Berkeley National Laboratory"/>
            <person name="Van ingen-buijs V.A."/>
            <person name="Van westerhoven A.C."/>
            <person name="Haridas S."/>
            <person name="Skiadas P."/>
            <person name="Martin F."/>
            <person name="Groenewald J.Z."/>
            <person name="Crous P.W."/>
            <person name="Seidl M.F."/>
        </authorList>
    </citation>
    <scope>NUCLEOTIDE SEQUENCE [LARGE SCALE GENOMIC DNA]</scope>
    <source>
        <strain evidence="2 3">CPC 17464</strain>
    </source>
</reference>
<accession>A0ABR1LCX7</accession>
<dbReference type="Proteomes" id="UP001360953">
    <property type="component" value="Unassembled WGS sequence"/>
</dbReference>
<organism evidence="2 3">
    <name type="scientific">Phyllosticta citribraziliensis</name>
    <dbReference type="NCBI Taxonomy" id="989973"/>
    <lineage>
        <taxon>Eukaryota</taxon>
        <taxon>Fungi</taxon>
        <taxon>Dikarya</taxon>
        <taxon>Ascomycota</taxon>
        <taxon>Pezizomycotina</taxon>
        <taxon>Dothideomycetes</taxon>
        <taxon>Dothideomycetes incertae sedis</taxon>
        <taxon>Botryosphaeriales</taxon>
        <taxon>Phyllostictaceae</taxon>
        <taxon>Phyllosticta</taxon>
    </lineage>
</organism>